<evidence type="ECO:0000313" key="3">
    <source>
        <dbReference type="Proteomes" id="UP001187192"/>
    </source>
</evidence>
<evidence type="ECO:0000313" key="2">
    <source>
        <dbReference type="EMBL" id="GMN75730.1"/>
    </source>
</evidence>
<organism evidence="2 3">
    <name type="scientific">Ficus carica</name>
    <name type="common">Common fig</name>
    <dbReference type="NCBI Taxonomy" id="3494"/>
    <lineage>
        <taxon>Eukaryota</taxon>
        <taxon>Viridiplantae</taxon>
        <taxon>Streptophyta</taxon>
        <taxon>Embryophyta</taxon>
        <taxon>Tracheophyta</taxon>
        <taxon>Spermatophyta</taxon>
        <taxon>Magnoliopsida</taxon>
        <taxon>eudicotyledons</taxon>
        <taxon>Gunneridae</taxon>
        <taxon>Pentapetalae</taxon>
        <taxon>rosids</taxon>
        <taxon>fabids</taxon>
        <taxon>Rosales</taxon>
        <taxon>Moraceae</taxon>
        <taxon>Ficeae</taxon>
        <taxon>Ficus</taxon>
    </lineage>
</organism>
<keyword evidence="3" id="KW-1185">Reference proteome</keyword>
<evidence type="ECO:0000256" key="1">
    <source>
        <dbReference type="SAM" id="MobiDB-lite"/>
    </source>
</evidence>
<comment type="caution">
    <text evidence="2">The sequence shown here is derived from an EMBL/GenBank/DDBJ whole genome shotgun (WGS) entry which is preliminary data.</text>
</comment>
<proteinExistence type="predicted"/>
<dbReference type="AlphaFoldDB" id="A0AA88EKH3"/>
<feature type="region of interest" description="Disordered" evidence="1">
    <location>
        <begin position="1"/>
        <end position="53"/>
    </location>
</feature>
<dbReference type="Proteomes" id="UP001187192">
    <property type="component" value="Unassembled WGS sequence"/>
</dbReference>
<name>A0AA88EKH3_FICCA</name>
<feature type="compositionally biased region" description="Low complexity" evidence="1">
    <location>
        <begin position="26"/>
        <end position="44"/>
    </location>
</feature>
<reference evidence="2" key="1">
    <citation type="submission" date="2023-07" db="EMBL/GenBank/DDBJ databases">
        <title>draft genome sequence of fig (Ficus carica).</title>
        <authorList>
            <person name="Takahashi T."/>
            <person name="Nishimura K."/>
        </authorList>
    </citation>
    <scope>NUCLEOTIDE SEQUENCE</scope>
</reference>
<protein>
    <submittedName>
        <fullName evidence="2">Uncharacterized protein</fullName>
    </submittedName>
</protein>
<dbReference type="EMBL" id="BTGU01021541">
    <property type="protein sequence ID" value="GMN75730.1"/>
    <property type="molecule type" value="Genomic_DNA"/>
</dbReference>
<sequence>MARDKKPRALATTRMARSTKRQEANPTSLSLLFPPSPSLSPKLSSKLHKPRKPHLSPRGYIVLFQLQRCDLAVISDSSSNVAISPGSSILAPGPVPTPTPLICSGDPTKFFFFFGNVLEKIDCVCSSVY</sequence>
<accession>A0AA88EKH3</accession>
<gene>
    <name evidence="2" type="ORF">TIFTF001_056650</name>
</gene>